<dbReference type="PROSITE" id="PS50835">
    <property type="entry name" value="IG_LIKE"/>
    <property type="match status" value="2"/>
</dbReference>
<evidence type="ECO:0000313" key="6">
    <source>
        <dbReference type="RefSeq" id="XP_013928230.1"/>
    </source>
</evidence>
<dbReference type="OrthoDB" id="9044435at2759"/>
<dbReference type="Proteomes" id="UP000504617">
    <property type="component" value="Unplaced"/>
</dbReference>
<dbReference type="SMART" id="SM00407">
    <property type="entry name" value="IGc1"/>
    <property type="match status" value="1"/>
</dbReference>
<dbReference type="SUPFAM" id="SSF48726">
    <property type="entry name" value="Immunoglobulin"/>
    <property type="match status" value="2"/>
</dbReference>
<evidence type="ECO:0000256" key="3">
    <source>
        <dbReference type="SAM" id="SignalP"/>
    </source>
</evidence>
<dbReference type="InterPro" id="IPR013783">
    <property type="entry name" value="Ig-like_fold"/>
</dbReference>
<dbReference type="Gene3D" id="2.60.40.10">
    <property type="entry name" value="Immunoglobulins"/>
    <property type="match status" value="2"/>
</dbReference>
<evidence type="ECO:0000313" key="5">
    <source>
        <dbReference type="Proteomes" id="UP000504617"/>
    </source>
</evidence>
<gene>
    <name evidence="6" type="primary">LOC106554147</name>
</gene>
<reference evidence="6" key="1">
    <citation type="submission" date="2025-08" db="UniProtKB">
        <authorList>
            <consortium name="RefSeq"/>
        </authorList>
    </citation>
    <scope>IDENTIFICATION</scope>
    <source>
        <tissue evidence="6">Skeletal muscle</tissue>
    </source>
</reference>
<proteinExistence type="predicted"/>
<feature type="signal peptide" evidence="3">
    <location>
        <begin position="1"/>
        <end position="30"/>
    </location>
</feature>
<feature type="domain" description="Ig-like" evidence="4">
    <location>
        <begin position="153"/>
        <end position="248"/>
    </location>
</feature>
<dbReference type="RefSeq" id="XP_013928230.1">
    <property type="nucleotide sequence ID" value="XM_014072755.1"/>
</dbReference>
<dbReference type="Pfam" id="PF07654">
    <property type="entry name" value="C1-set"/>
    <property type="match status" value="1"/>
</dbReference>
<evidence type="ECO:0000256" key="1">
    <source>
        <dbReference type="ARBA" id="ARBA00023157"/>
    </source>
</evidence>
<dbReference type="InterPro" id="IPR003597">
    <property type="entry name" value="Ig_C1-set"/>
</dbReference>
<dbReference type="GeneID" id="106554147"/>
<dbReference type="SMART" id="SM00409">
    <property type="entry name" value="IG"/>
    <property type="match status" value="2"/>
</dbReference>
<keyword evidence="5" id="KW-1185">Reference proteome</keyword>
<dbReference type="InterPro" id="IPR003599">
    <property type="entry name" value="Ig_sub"/>
</dbReference>
<dbReference type="KEGG" id="tsr:106554147"/>
<evidence type="ECO:0000259" key="4">
    <source>
        <dbReference type="PROSITE" id="PS50835"/>
    </source>
</evidence>
<feature type="chain" id="PRO_5027085516" evidence="3">
    <location>
        <begin position="31"/>
        <end position="278"/>
    </location>
</feature>
<dbReference type="InterPro" id="IPR007110">
    <property type="entry name" value="Ig-like_dom"/>
</dbReference>
<dbReference type="AlphaFoldDB" id="A0A6I9YX93"/>
<organism evidence="5 6">
    <name type="scientific">Thamnophis sirtalis</name>
    <dbReference type="NCBI Taxonomy" id="35019"/>
    <lineage>
        <taxon>Eukaryota</taxon>
        <taxon>Metazoa</taxon>
        <taxon>Chordata</taxon>
        <taxon>Craniata</taxon>
        <taxon>Vertebrata</taxon>
        <taxon>Euteleostomi</taxon>
        <taxon>Lepidosauria</taxon>
        <taxon>Squamata</taxon>
        <taxon>Bifurcata</taxon>
        <taxon>Unidentata</taxon>
        <taxon>Episquamata</taxon>
        <taxon>Toxicofera</taxon>
        <taxon>Serpentes</taxon>
        <taxon>Colubroidea</taxon>
        <taxon>Colubridae</taxon>
        <taxon>Natricinae</taxon>
        <taxon>Thamnophis</taxon>
    </lineage>
</organism>
<keyword evidence="2" id="KW-0325">Glycoprotein</keyword>
<protein>
    <submittedName>
        <fullName evidence="6">Tyrosine-protein phosphatase non-receptor type substrate 1-like</fullName>
    </submittedName>
</protein>
<dbReference type="InterPro" id="IPR013106">
    <property type="entry name" value="Ig_V-set"/>
</dbReference>
<feature type="domain" description="Ig-like" evidence="4">
    <location>
        <begin position="38"/>
        <end position="140"/>
    </location>
</feature>
<keyword evidence="1" id="KW-1015">Disulfide bond</keyword>
<evidence type="ECO:0000256" key="2">
    <source>
        <dbReference type="ARBA" id="ARBA00023180"/>
    </source>
</evidence>
<dbReference type="InterPro" id="IPR036179">
    <property type="entry name" value="Ig-like_dom_sf"/>
</dbReference>
<dbReference type="PANTHER" id="PTHR19971">
    <property type="entry name" value="SIGNAL-REGULATORY PROTEIN BETA"/>
    <property type="match status" value="1"/>
</dbReference>
<accession>A0A6I9YX93</accession>
<sequence length="278" mass="31148">MASLRCPLAILGPFYLWCLLLVQELRMCSFQKREAGLPGITTEPRIPDSTFVQVTIGTTLTLNCTLAQTDLPTSARWYKTWSNNRRKLIYKDDDHFSRGERLVPESRTDFSIGITIVSPEDNGTYFCILTNKVPQGEEFSIKTQVAVLVTIPPTVHLETHPPSPVQLNASVTVICKAEYYYPNGAKVDLFCKDPKGKGKSSGTIYNSNRTYSHQSSLKITATQNWNSSLFTCLVKHNSTVIKATTRLVVTTEEFRKPGLLVNLHQVCTVHIIGFPLCF</sequence>
<name>A0A6I9YX93_9SAUR</name>
<keyword evidence="3" id="KW-0732">Signal</keyword>
<dbReference type="CDD" id="cd00098">
    <property type="entry name" value="IgC1"/>
    <property type="match status" value="1"/>
</dbReference>
<dbReference type="Pfam" id="PF07686">
    <property type="entry name" value="V-set"/>
    <property type="match status" value="1"/>
</dbReference>
<dbReference type="InterPro" id="IPR051755">
    <property type="entry name" value="Ig-like_CS_Receptor"/>
</dbReference>